<evidence type="ECO:0000313" key="4">
    <source>
        <dbReference type="EMBL" id="TWI48818.1"/>
    </source>
</evidence>
<accession>A0A562PWQ4</accession>
<evidence type="ECO:0000313" key="5">
    <source>
        <dbReference type="Proteomes" id="UP000315112"/>
    </source>
</evidence>
<dbReference type="InterPro" id="IPR023214">
    <property type="entry name" value="HAD_sf"/>
</dbReference>
<dbReference type="CDD" id="cd02612">
    <property type="entry name" value="HAD_PGPPase"/>
    <property type="match status" value="1"/>
</dbReference>
<dbReference type="Pfam" id="PF12710">
    <property type="entry name" value="HAD"/>
    <property type="match status" value="1"/>
</dbReference>
<dbReference type="PANTHER" id="PTHR43344:SF13">
    <property type="entry name" value="PHOSPHATASE RV3661-RELATED"/>
    <property type="match status" value="1"/>
</dbReference>
<proteinExistence type="predicted"/>
<dbReference type="GO" id="GO:0046872">
    <property type="term" value="F:metal ion binding"/>
    <property type="evidence" value="ECO:0007669"/>
    <property type="project" value="UniProtKB-KW"/>
</dbReference>
<dbReference type="SUPFAM" id="SSF56784">
    <property type="entry name" value="HAD-like"/>
    <property type="match status" value="1"/>
</dbReference>
<reference evidence="4 5" key="1">
    <citation type="journal article" date="2015" name="Stand. Genomic Sci.">
        <title>Genomic Encyclopedia of Bacterial and Archaeal Type Strains, Phase III: the genomes of soil and plant-associated and newly described type strains.</title>
        <authorList>
            <person name="Whitman W.B."/>
            <person name="Woyke T."/>
            <person name="Klenk H.P."/>
            <person name="Zhou Y."/>
            <person name="Lilburn T.G."/>
            <person name="Beck B.J."/>
            <person name="De Vos P."/>
            <person name="Vandamme P."/>
            <person name="Eisen J.A."/>
            <person name="Garrity G."/>
            <person name="Hugenholtz P."/>
            <person name="Kyrpides N.C."/>
        </authorList>
    </citation>
    <scope>NUCLEOTIDE SEQUENCE [LARGE SCALE GENOMIC DNA]</scope>
    <source>
        <strain evidence="4 5">CGMCC 1.10685</strain>
    </source>
</reference>
<dbReference type="Proteomes" id="UP000315112">
    <property type="component" value="Unassembled WGS sequence"/>
</dbReference>
<name>A0A562PWQ4_9BURK</name>
<organism evidence="4 5">
    <name type="scientific">Pseudoduganella flava</name>
    <dbReference type="NCBI Taxonomy" id="871742"/>
    <lineage>
        <taxon>Bacteria</taxon>
        <taxon>Pseudomonadati</taxon>
        <taxon>Pseudomonadota</taxon>
        <taxon>Betaproteobacteria</taxon>
        <taxon>Burkholderiales</taxon>
        <taxon>Oxalobacteraceae</taxon>
        <taxon>Telluria group</taxon>
        <taxon>Pseudoduganella</taxon>
    </lineage>
</organism>
<protein>
    <submittedName>
        <fullName evidence="4">HAD superfamily hydrolase (TIGR01490 family)</fullName>
    </submittedName>
</protein>
<dbReference type="PANTHER" id="PTHR43344">
    <property type="entry name" value="PHOSPHOSERINE PHOSPHATASE"/>
    <property type="match status" value="1"/>
</dbReference>
<sequence>MKAPMNLALFDLDHTLLPIDSDFEWGQFLCRVGAVDAAAFERRNKDFYGQYEAGTLDAVEYLEFALGTLATIDPQRLAALQQQFMTEVVEPNIRPAARALLQRHLDAGDLVAIVTATNHFVTAPIAQAFGVEHLIAALPEVVDGRITGRLHGTPTQGEGKIVHTKAWLEQMGKTLEHFEHVYFYSDSHNDLPLLSIVTHPVATNPNAVLTRHANEQGWPLLHLFND</sequence>
<keyword evidence="1" id="KW-0479">Metal-binding</keyword>
<evidence type="ECO:0000256" key="3">
    <source>
        <dbReference type="ARBA" id="ARBA00022842"/>
    </source>
</evidence>
<comment type="caution">
    <text evidence="4">The sequence shown here is derived from an EMBL/GenBank/DDBJ whole genome shotgun (WGS) entry which is preliminary data.</text>
</comment>
<dbReference type="Gene3D" id="1.20.1440.100">
    <property type="entry name" value="SG protein - dephosphorylation function"/>
    <property type="match status" value="1"/>
</dbReference>
<dbReference type="AlphaFoldDB" id="A0A562PWQ4"/>
<dbReference type="NCBIfam" id="TIGR01490">
    <property type="entry name" value="HAD-SF-IB-hyp1"/>
    <property type="match status" value="1"/>
</dbReference>
<dbReference type="NCBIfam" id="TIGR01488">
    <property type="entry name" value="HAD-SF-IB"/>
    <property type="match status" value="1"/>
</dbReference>
<keyword evidence="2 4" id="KW-0378">Hydrolase</keyword>
<dbReference type="Gene3D" id="3.40.50.1000">
    <property type="entry name" value="HAD superfamily/HAD-like"/>
    <property type="match status" value="1"/>
</dbReference>
<gene>
    <name evidence="4" type="ORF">IP92_02211</name>
</gene>
<evidence type="ECO:0000256" key="1">
    <source>
        <dbReference type="ARBA" id="ARBA00022723"/>
    </source>
</evidence>
<evidence type="ECO:0000256" key="2">
    <source>
        <dbReference type="ARBA" id="ARBA00022801"/>
    </source>
</evidence>
<dbReference type="InterPro" id="IPR050582">
    <property type="entry name" value="HAD-like_SerB"/>
</dbReference>
<keyword evidence="3" id="KW-0460">Magnesium</keyword>
<dbReference type="EMBL" id="VLKW01000003">
    <property type="protein sequence ID" value="TWI48818.1"/>
    <property type="molecule type" value="Genomic_DNA"/>
</dbReference>
<dbReference type="GO" id="GO:0016787">
    <property type="term" value="F:hydrolase activity"/>
    <property type="evidence" value="ECO:0007669"/>
    <property type="project" value="UniProtKB-KW"/>
</dbReference>
<dbReference type="InterPro" id="IPR006385">
    <property type="entry name" value="HAD_hydro_SerB1"/>
</dbReference>
<dbReference type="InterPro" id="IPR036412">
    <property type="entry name" value="HAD-like_sf"/>
</dbReference>